<name>A0ABS3CJW6_9BACT</name>
<accession>A0ABS3CJW6</accession>
<gene>
    <name evidence="1" type="ORF">J0A69_13820</name>
</gene>
<comment type="caution">
    <text evidence="1">The sequence shown here is derived from an EMBL/GenBank/DDBJ whole genome shotgun (WGS) entry which is preliminary data.</text>
</comment>
<reference evidence="1 2" key="1">
    <citation type="submission" date="2021-03" db="EMBL/GenBank/DDBJ databases">
        <title>novel species isolated from a fishpond in China.</title>
        <authorList>
            <person name="Lu H."/>
            <person name="Cai Z."/>
        </authorList>
    </citation>
    <scope>NUCLEOTIDE SEQUENCE [LARGE SCALE GENOMIC DNA]</scope>
    <source>
        <strain evidence="1 2">YJ13C</strain>
    </source>
</reference>
<dbReference type="Proteomes" id="UP000664480">
    <property type="component" value="Unassembled WGS sequence"/>
</dbReference>
<dbReference type="EMBL" id="JAFKCU010000003">
    <property type="protein sequence ID" value="MBN7816520.1"/>
    <property type="molecule type" value="Genomic_DNA"/>
</dbReference>
<protein>
    <submittedName>
        <fullName evidence="1">Uncharacterized protein</fullName>
    </submittedName>
</protein>
<evidence type="ECO:0000313" key="2">
    <source>
        <dbReference type="Proteomes" id="UP000664480"/>
    </source>
</evidence>
<proteinExistence type="predicted"/>
<sequence>MKFNLQNRSVMTSGICLWMTSILLFSFFVQAVPSPSKNQEHRYDHVQQASFPVDLATILEESIEIPGFEFNPTWLGLANSGFISVLLDPKGKHLSATFFKKSLALFDVKITFLQFFYTW</sequence>
<organism evidence="1 2">
    <name type="scientific">Algoriphagus pacificus</name>
    <dbReference type="NCBI Taxonomy" id="2811234"/>
    <lineage>
        <taxon>Bacteria</taxon>
        <taxon>Pseudomonadati</taxon>
        <taxon>Bacteroidota</taxon>
        <taxon>Cytophagia</taxon>
        <taxon>Cytophagales</taxon>
        <taxon>Cyclobacteriaceae</taxon>
        <taxon>Algoriphagus</taxon>
    </lineage>
</organism>
<dbReference type="RefSeq" id="WP_206587197.1">
    <property type="nucleotide sequence ID" value="NZ_JAFKCU010000003.1"/>
</dbReference>
<keyword evidence="2" id="KW-1185">Reference proteome</keyword>
<evidence type="ECO:0000313" key="1">
    <source>
        <dbReference type="EMBL" id="MBN7816520.1"/>
    </source>
</evidence>